<name>A0AAN4VXM2_9BACT</name>
<keyword evidence="2" id="KW-1185">Reference proteome</keyword>
<proteinExistence type="predicted"/>
<gene>
    <name evidence="1" type="ORF">PEDI_13800</name>
</gene>
<dbReference type="EMBL" id="BQKE01000001">
    <property type="protein sequence ID" value="GJM60828.1"/>
    <property type="molecule type" value="Genomic_DNA"/>
</dbReference>
<dbReference type="InterPro" id="IPR055679">
    <property type="entry name" value="DUF7255"/>
</dbReference>
<dbReference type="AlphaFoldDB" id="A0AAN4VXM2"/>
<organism evidence="1 2">
    <name type="scientific">Persicobacter diffluens</name>
    <dbReference type="NCBI Taxonomy" id="981"/>
    <lineage>
        <taxon>Bacteria</taxon>
        <taxon>Pseudomonadati</taxon>
        <taxon>Bacteroidota</taxon>
        <taxon>Cytophagia</taxon>
        <taxon>Cytophagales</taxon>
        <taxon>Persicobacteraceae</taxon>
        <taxon>Persicobacter</taxon>
    </lineage>
</organism>
<reference evidence="1 2" key="1">
    <citation type="submission" date="2021-12" db="EMBL/GenBank/DDBJ databases">
        <title>Genome sequencing of bacteria with rrn-lacking chromosome and rrn-plasmid.</title>
        <authorList>
            <person name="Anda M."/>
            <person name="Iwasaki W."/>
        </authorList>
    </citation>
    <scope>NUCLEOTIDE SEQUENCE [LARGE SCALE GENOMIC DNA]</scope>
    <source>
        <strain evidence="1 2">NBRC 15940</strain>
    </source>
</reference>
<evidence type="ECO:0000313" key="1">
    <source>
        <dbReference type="EMBL" id="GJM60828.1"/>
    </source>
</evidence>
<accession>A0AAN4VXM2</accession>
<sequence>MEEHLLVRPQTLPLSEALLRKWKNYEMLEELFREMGGVSARIYVPKEITLWTANRKALLIDTPLDYNRYRMQTYRSKWYGEKMPELDAKAFARNCRQKEKECLKLGLGPEQWTNKLAEQYFGKAATGGDFFGNGAPAWKLRAWTALLTDVAAHGHFYNLQRVSIYQSVMMDKKLQPLGSILLLGKEVHAEKIAKLVKRGWGESNPAPAPDDLFKI</sequence>
<protein>
    <submittedName>
        <fullName evidence="1">Uncharacterized protein</fullName>
    </submittedName>
</protein>
<evidence type="ECO:0000313" key="2">
    <source>
        <dbReference type="Proteomes" id="UP001310022"/>
    </source>
</evidence>
<dbReference type="Pfam" id="PF23913">
    <property type="entry name" value="DUF7255"/>
    <property type="match status" value="1"/>
</dbReference>
<comment type="caution">
    <text evidence="1">The sequence shown here is derived from an EMBL/GenBank/DDBJ whole genome shotgun (WGS) entry which is preliminary data.</text>
</comment>
<dbReference type="Proteomes" id="UP001310022">
    <property type="component" value="Unassembled WGS sequence"/>
</dbReference>